<keyword evidence="6 9" id="KW-0413">Isomerase</keyword>
<keyword evidence="3" id="KW-0574">Periplasm</keyword>
<keyword evidence="5" id="KW-0143">Chaperone</keyword>
<dbReference type="PANTHER" id="PTHR47637:SF1">
    <property type="entry name" value="CHAPERONE SURA"/>
    <property type="match status" value="1"/>
</dbReference>
<dbReference type="SUPFAM" id="SSF109998">
    <property type="entry name" value="Triger factor/SurA peptide-binding domain-like"/>
    <property type="match status" value="1"/>
</dbReference>
<name>A0A845AUN0_9SPHN</name>
<dbReference type="Proteomes" id="UP000446786">
    <property type="component" value="Unassembled WGS sequence"/>
</dbReference>
<evidence type="ECO:0000256" key="2">
    <source>
        <dbReference type="ARBA" id="ARBA00022729"/>
    </source>
</evidence>
<evidence type="ECO:0000256" key="9">
    <source>
        <dbReference type="PROSITE-ProRule" id="PRU00278"/>
    </source>
</evidence>
<evidence type="ECO:0000259" key="10">
    <source>
        <dbReference type="PROSITE" id="PS50198"/>
    </source>
</evidence>
<evidence type="ECO:0000256" key="8">
    <source>
        <dbReference type="ARBA" id="ARBA00031484"/>
    </source>
</evidence>
<dbReference type="PROSITE" id="PS50198">
    <property type="entry name" value="PPIC_PPIASE_2"/>
    <property type="match status" value="1"/>
</dbReference>
<dbReference type="InterPro" id="IPR027304">
    <property type="entry name" value="Trigger_fact/SurA_dom_sf"/>
</dbReference>
<evidence type="ECO:0000256" key="7">
    <source>
        <dbReference type="ARBA" id="ARBA00030642"/>
    </source>
</evidence>
<keyword evidence="12" id="KW-1185">Reference proteome</keyword>
<evidence type="ECO:0000256" key="4">
    <source>
        <dbReference type="ARBA" id="ARBA00023110"/>
    </source>
</evidence>
<dbReference type="InterPro" id="IPR000297">
    <property type="entry name" value="PPIase_PpiC"/>
</dbReference>
<dbReference type="GO" id="GO:0003755">
    <property type="term" value="F:peptidyl-prolyl cis-trans isomerase activity"/>
    <property type="evidence" value="ECO:0007669"/>
    <property type="project" value="UniProtKB-KW"/>
</dbReference>
<accession>A0A845AUN0</accession>
<evidence type="ECO:0000313" key="11">
    <source>
        <dbReference type="EMBL" id="MXP32893.1"/>
    </source>
</evidence>
<sequence>MLGETDPNMRRATAVVNGTVITGTDVDHRVALVSAASQNAISDEEMVRLRMQVLRNLIDETLQIQAAALQEITIGAPEVNQSYQRLAAQNFGQNTEAMDAYLLSIGSSPASLKRQIQGELAWQRLLRRNIAPFVNVSEEEVNDIMKRLEESRGQDEYRIGEIYLSATAETDAAVQQNAARIMQQLREGGSFVAYARQFSEASTAAVGGDLGFVRLATLPPEMATAAQSMQAGQLTGPIKIPGGYTIMYLIDKRQVLTADPRDAVLSLKQISISFPEGVTEEAAGQQVEAFTQAVGTIRGCGDAERAAQTVGAEVVTNDQLRIRSLPEQLQATLLQLQVGQSTPPFGSIAEGVRVLLLCGRDDPEANDGPSFDQLMSRMEDERINKRAQRYLRDLRNDAYIEYN</sequence>
<dbReference type="SUPFAM" id="SSF54534">
    <property type="entry name" value="FKBP-like"/>
    <property type="match status" value="2"/>
</dbReference>
<dbReference type="AlphaFoldDB" id="A0A845AUN0"/>
<protein>
    <recommendedName>
        <fullName evidence="1">Parvulin-like PPIase</fullName>
    </recommendedName>
    <alternativeName>
        <fullName evidence="7">Peptidyl-prolyl cis-trans isomerase plp</fullName>
    </alternativeName>
    <alternativeName>
        <fullName evidence="8">Rotamase plp</fullName>
    </alternativeName>
</protein>
<dbReference type="EMBL" id="WTYE01000001">
    <property type="protein sequence ID" value="MXP32893.1"/>
    <property type="molecule type" value="Genomic_DNA"/>
</dbReference>
<dbReference type="PANTHER" id="PTHR47637">
    <property type="entry name" value="CHAPERONE SURA"/>
    <property type="match status" value="1"/>
</dbReference>
<dbReference type="Gene3D" id="1.10.4030.10">
    <property type="entry name" value="Porin chaperone SurA, peptide-binding domain"/>
    <property type="match status" value="1"/>
</dbReference>
<evidence type="ECO:0000256" key="5">
    <source>
        <dbReference type="ARBA" id="ARBA00023186"/>
    </source>
</evidence>
<gene>
    <name evidence="11" type="ORF">GRI94_13765</name>
</gene>
<dbReference type="InterPro" id="IPR015391">
    <property type="entry name" value="SurA_N"/>
</dbReference>
<keyword evidence="2" id="KW-0732">Signal</keyword>
<reference evidence="11 12" key="1">
    <citation type="submission" date="2019-12" db="EMBL/GenBank/DDBJ databases">
        <title>Genomic-based taxomic classification of the family Erythrobacteraceae.</title>
        <authorList>
            <person name="Xu L."/>
        </authorList>
    </citation>
    <scope>NUCLEOTIDE SEQUENCE [LARGE SCALE GENOMIC DNA]</scope>
    <source>
        <strain evidence="11 12">JCM 16677</strain>
    </source>
</reference>
<evidence type="ECO:0000256" key="3">
    <source>
        <dbReference type="ARBA" id="ARBA00022764"/>
    </source>
</evidence>
<dbReference type="InterPro" id="IPR046357">
    <property type="entry name" value="PPIase_dom_sf"/>
</dbReference>
<organism evidence="11 12">
    <name type="scientific">Parerythrobacter jejuensis</name>
    <dbReference type="NCBI Taxonomy" id="795812"/>
    <lineage>
        <taxon>Bacteria</taxon>
        <taxon>Pseudomonadati</taxon>
        <taxon>Pseudomonadota</taxon>
        <taxon>Alphaproteobacteria</taxon>
        <taxon>Sphingomonadales</taxon>
        <taxon>Erythrobacteraceae</taxon>
        <taxon>Parerythrobacter</taxon>
    </lineage>
</organism>
<dbReference type="OrthoDB" id="9791746at2"/>
<dbReference type="InterPro" id="IPR050280">
    <property type="entry name" value="OMP_Chaperone_SurA"/>
</dbReference>
<evidence type="ECO:0000256" key="1">
    <source>
        <dbReference type="ARBA" id="ARBA00018370"/>
    </source>
</evidence>
<feature type="domain" description="PpiC" evidence="10">
    <location>
        <begin position="154"/>
        <end position="251"/>
    </location>
</feature>
<proteinExistence type="predicted"/>
<evidence type="ECO:0000313" key="12">
    <source>
        <dbReference type="Proteomes" id="UP000446786"/>
    </source>
</evidence>
<comment type="caution">
    <text evidence="11">The sequence shown here is derived from an EMBL/GenBank/DDBJ whole genome shotgun (WGS) entry which is preliminary data.</text>
</comment>
<dbReference type="Gene3D" id="3.10.50.40">
    <property type="match status" value="1"/>
</dbReference>
<keyword evidence="4 9" id="KW-0697">Rotamase</keyword>
<dbReference type="Pfam" id="PF00639">
    <property type="entry name" value="Rotamase"/>
    <property type="match status" value="1"/>
</dbReference>
<evidence type="ECO:0000256" key="6">
    <source>
        <dbReference type="ARBA" id="ARBA00023235"/>
    </source>
</evidence>
<dbReference type="Pfam" id="PF09312">
    <property type="entry name" value="SurA_N"/>
    <property type="match status" value="1"/>
</dbReference>